<feature type="compositionally biased region" description="Basic and acidic residues" evidence="11">
    <location>
        <begin position="331"/>
        <end position="348"/>
    </location>
</feature>
<dbReference type="GO" id="GO:0005730">
    <property type="term" value="C:nucleolus"/>
    <property type="evidence" value="ECO:0007669"/>
    <property type="project" value="UniProtKB-SubCell"/>
</dbReference>
<name>W4KPB1_HETIT</name>
<dbReference type="Pfam" id="PF06102">
    <property type="entry name" value="RRP36"/>
    <property type="match status" value="1"/>
</dbReference>
<evidence type="ECO:0000256" key="3">
    <source>
        <dbReference type="ARBA" id="ARBA00022517"/>
    </source>
</evidence>
<dbReference type="GO" id="GO:0000462">
    <property type="term" value="P:maturation of SSU-rRNA from tricistronic rRNA transcript (SSU-rRNA, 5.8S rRNA, LSU-rRNA)"/>
    <property type="evidence" value="ECO:0007669"/>
    <property type="project" value="TreeGrafter"/>
</dbReference>
<feature type="compositionally biased region" description="Basic residues" evidence="11">
    <location>
        <begin position="349"/>
        <end position="360"/>
    </location>
</feature>
<dbReference type="Proteomes" id="UP000030671">
    <property type="component" value="Unassembled WGS sequence"/>
</dbReference>
<dbReference type="HOGENOM" id="CLU_048802_1_0_1"/>
<feature type="coiled-coil region" evidence="10">
    <location>
        <begin position="191"/>
        <end position="240"/>
    </location>
</feature>
<gene>
    <name evidence="12" type="ORF">HETIRDRAFT_456715</name>
</gene>
<organism evidence="12 13">
    <name type="scientific">Heterobasidion irregulare (strain TC 32-1)</name>
    <dbReference type="NCBI Taxonomy" id="747525"/>
    <lineage>
        <taxon>Eukaryota</taxon>
        <taxon>Fungi</taxon>
        <taxon>Dikarya</taxon>
        <taxon>Basidiomycota</taxon>
        <taxon>Agaricomycotina</taxon>
        <taxon>Agaricomycetes</taxon>
        <taxon>Russulales</taxon>
        <taxon>Bondarzewiaceae</taxon>
        <taxon>Heterobasidion</taxon>
        <taxon>Heterobasidion annosum species complex</taxon>
    </lineage>
</organism>
<reference evidence="12 13" key="1">
    <citation type="journal article" date="2012" name="New Phytol.">
        <title>Insight into trade-off between wood decay and parasitism from the genome of a fungal forest pathogen.</title>
        <authorList>
            <person name="Olson A."/>
            <person name="Aerts A."/>
            <person name="Asiegbu F."/>
            <person name="Belbahri L."/>
            <person name="Bouzid O."/>
            <person name="Broberg A."/>
            <person name="Canback B."/>
            <person name="Coutinho P.M."/>
            <person name="Cullen D."/>
            <person name="Dalman K."/>
            <person name="Deflorio G."/>
            <person name="van Diepen L.T."/>
            <person name="Dunand C."/>
            <person name="Duplessis S."/>
            <person name="Durling M."/>
            <person name="Gonthier P."/>
            <person name="Grimwood J."/>
            <person name="Fossdal C.G."/>
            <person name="Hansson D."/>
            <person name="Henrissat B."/>
            <person name="Hietala A."/>
            <person name="Himmelstrand K."/>
            <person name="Hoffmeister D."/>
            <person name="Hogberg N."/>
            <person name="James T.Y."/>
            <person name="Karlsson M."/>
            <person name="Kohler A."/>
            <person name="Kues U."/>
            <person name="Lee Y.H."/>
            <person name="Lin Y.C."/>
            <person name="Lind M."/>
            <person name="Lindquist E."/>
            <person name="Lombard V."/>
            <person name="Lucas S."/>
            <person name="Lunden K."/>
            <person name="Morin E."/>
            <person name="Murat C."/>
            <person name="Park J."/>
            <person name="Raffaello T."/>
            <person name="Rouze P."/>
            <person name="Salamov A."/>
            <person name="Schmutz J."/>
            <person name="Solheim H."/>
            <person name="Stahlberg J."/>
            <person name="Velez H."/>
            <person name="de Vries R.P."/>
            <person name="Wiebenga A."/>
            <person name="Woodward S."/>
            <person name="Yakovlev I."/>
            <person name="Garbelotto M."/>
            <person name="Martin F."/>
            <person name="Grigoriev I.V."/>
            <person name="Stenlid J."/>
        </authorList>
    </citation>
    <scope>NUCLEOTIDE SEQUENCE [LARGE SCALE GENOMIC DNA]</scope>
    <source>
        <strain evidence="12 13">TC 32-1</strain>
    </source>
</reference>
<accession>W4KPB1</accession>
<evidence type="ECO:0000256" key="4">
    <source>
        <dbReference type="ARBA" id="ARBA00022552"/>
    </source>
</evidence>
<evidence type="ECO:0000313" key="12">
    <source>
        <dbReference type="EMBL" id="ETW86871.1"/>
    </source>
</evidence>
<proteinExistence type="inferred from homology"/>
<dbReference type="KEGG" id="hir:HETIRDRAFT_456715"/>
<dbReference type="STRING" id="747525.W4KPB1"/>
<comment type="similarity">
    <text evidence="2 9">Belongs to the RRP36 family.</text>
</comment>
<dbReference type="InParanoid" id="W4KPB1"/>
<protein>
    <recommendedName>
        <fullName evidence="9">rRNA biogenesis protein RRP36</fullName>
    </recommendedName>
</protein>
<evidence type="ECO:0000256" key="1">
    <source>
        <dbReference type="ARBA" id="ARBA00004604"/>
    </source>
</evidence>
<dbReference type="GeneID" id="20676770"/>
<feature type="compositionally biased region" description="Acidic residues" evidence="11">
    <location>
        <begin position="94"/>
        <end position="103"/>
    </location>
</feature>
<evidence type="ECO:0000256" key="7">
    <source>
        <dbReference type="ARBA" id="ARBA00023274"/>
    </source>
</evidence>
<dbReference type="FunCoup" id="W4KPB1">
    <property type="interactions" value="302"/>
</dbReference>
<comment type="subunit">
    <text evidence="9">Associates with 90S and pre-40S pre-ribosomal particles.</text>
</comment>
<dbReference type="RefSeq" id="XP_009540843.1">
    <property type="nucleotide sequence ID" value="XM_009542548.1"/>
</dbReference>
<feature type="compositionally biased region" description="Basic and acidic residues" evidence="11">
    <location>
        <begin position="302"/>
        <end position="318"/>
    </location>
</feature>
<keyword evidence="5 10" id="KW-0175">Coiled coil</keyword>
<keyword evidence="7 9" id="KW-0687">Ribonucleoprotein</keyword>
<evidence type="ECO:0000256" key="6">
    <source>
        <dbReference type="ARBA" id="ARBA00023242"/>
    </source>
</evidence>
<evidence type="ECO:0000256" key="2">
    <source>
        <dbReference type="ARBA" id="ARBA00009418"/>
    </source>
</evidence>
<feature type="region of interest" description="Disordered" evidence="11">
    <location>
        <begin position="89"/>
        <end position="153"/>
    </location>
</feature>
<evidence type="ECO:0000313" key="13">
    <source>
        <dbReference type="Proteomes" id="UP000030671"/>
    </source>
</evidence>
<keyword evidence="13" id="KW-1185">Reference proteome</keyword>
<keyword evidence="4 9" id="KW-0698">rRNA processing</keyword>
<dbReference type="OrthoDB" id="448446at2759"/>
<evidence type="ECO:0000256" key="8">
    <source>
        <dbReference type="ARBA" id="ARBA00025053"/>
    </source>
</evidence>
<dbReference type="AlphaFoldDB" id="W4KPB1"/>
<comment type="subcellular location">
    <subcellularLocation>
        <location evidence="1 9">Nucleus</location>
        <location evidence="1 9">Nucleolus</location>
    </subcellularLocation>
</comment>
<dbReference type="EMBL" id="KI925454">
    <property type="protein sequence ID" value="ETW86871.1"/>
    <property type="molecule type" value="Genomic_DNA"/>
</dbReference>
<dbReference type="eggNOG" id="KOG3190">
    <property type="taxonomic scope" value="Eukaryota"/>
</dbReference>
<feature type="region of interest" description="Disordered" evidence="11">
    <location>
        <begin position="295"/>
        <end position="360"/>
    </location>
</feature>
<evidence type="ECO:0000256" key="10">
    <source>
        <dbReference type="SAM" id="Coils"/>
    </source>
</evidence>
<dbReference type="PANTHER" id="PTHR21738:SF0">
    <property type="entry name" value="RIBOSOMAL RNA PROCESSING PROTEIN 36 HOMOLOG"/>
    <property type="match status" value="1"/>
</dbReference>
<feature type="compositionally biased region" description="Acidic residues" evidence="11">
    <location>
        <begin position="48"/>
        <end position="60"/>
    </location>
</feature>
<dbReference type="GO" id="GO:0030686">
    <property type="term" value="C:90S preribosome"/>
    <property type="evidence" value="ECO:0007669"/>
    <property type="project" value="TreeGrafter"/>
</dbReference>
<feature type="compositionally biased region" description="Acidic residues" evidence="11">
    <location>
        <begin position="14"/>
        <end position="24"/>
    </location>
</feature>
<dbReference type="PANTHER" id="PTHR21738">
    <property type="entry name" value="RIBOSOMAL RNA PROCESSING PROTEIN 36 HOMOLOG"/>
    <property type="match status" value="1"/>
</dbReference>
<evidence type="ECO:0000256" key="11">
    <source>
        <dbReference type="SAM" id="MobiDB-lite"/>
    </source>
</evidence>
<comment type="function">
    <text evidence="8 9">Component of the 90S pre-ribosome involved in the maturation of rRNAs. Required for early cleavages of the pre-RNAs in the 40S ribosomal subunit maturation pathway.</text>
</comment>
<keyword evidence="3 9" id="KW-0690">Ribosome biogenesis</keyword>
<feature type="compositionally biased region" description="Basic and acidic residues" evidence="11">
    <location>
        <begin position="125"/>
        <end position="136"/>
    </location>
</feature>
<evidence type="ECO:0000256" key="5">
    <source>
        <dbReference type="ARBA" id="ARBA00023054"/>
    </source>
</evidence>
<keyword evidence="6 9" id="KW-0539">Nucleus</keyword>
<feature type="region of interest" description="Disordered" evidence="11">
    <location>
        <begin position="1"/>
        <end position="76"/>
    </location>
</feature>
<dbReference type="InterPro" id="IPR009292">
    <property type="entry name" value="RRP36"/>
</dbReference>
<sequence length="360" mass="41191">MAKRNKNPLQDSEIITESEDEKEDSDGPRVVQWVDEEDLVQRQSDGSSDNEEESENEGSDDERGMSTLQNNLSDLPFGALQKAHRVLAQMTADSDFEDSEDGEAPLSEGGPSRWGEEQGSIGREQGPRKSQKDIAKRKDKHAPTEVTSKRPVPRRRNIVEIPKMEVRDPRFIPLTGEFDAAKFRTQYNFIADMHLTELKTLRDNLKRARKMLASSPHDLREEREREVEGLELAVKRSESMVNRDKREKIEQEALRKVTKEEREKRAQGKGDFWIKSSAKKDILLKARYEAIAADGGKRAVKKAIEKKQKKVSQKETKSRPFARGEAFSGRGDGEKSREMGKRQFEGQNHHPRGNKRRKVT</sequence>
<evidence type="ECO:0000256" key="9">
    <source>
        <dbReference type="RuleBase" id="RU368027"/>
    </source>
</evidence>